<dbReference type="EMBL" id="JACGWN010000008">
    <property type="protein sequence ID" value="KAL0438725.1"/>
    <property type="molecule type" value="Genomic_DNA"/>
</dbReference>
<evidence type="ECO:0000256" key="4">
    <source>
        <dbReference type="ARBA" id="ARBA00022989"/>
    </source>
</evidence>
<keyword evidence="9" id="KW-1071">Ligand-gated ion channel</keyword>
<dbReference type="InterPro" id="IPR015683">
    <property type="entry name" value="Ionotropic_Glu_rcpt"/>
</dbReference>
<organism evidence="14">
    <name type="scientific">Sesamum latifolium</name>
    <dbReference type="NCBI Taxonomy" id="2727402"/>
    <lineage>
        <taxon>Eukaryota</taxon>
        <taxon>Viridiplantae</taxon>
        <taxon>Streptophyta</taxon>
        <taxon>Embryophyta</taxon>
        <taxon>Tracheophyta</taxon>
        <taxon>Spermatophyta</taxon>
        <taxon>Magnoliopsida</taxon>
        <taxon>eudicotyledons</taxon>
        <taxon>Gunneridae</taxon>
        <taxon>Pentapetalae</taxon>
        <taxon>asterids</taxon>
        <taxon>lamiids</taxon>
        <taxon>Lamiales</taxon>
        <taxon>Pedaliaceae</taxon>
        <taxon>Sesamum</taxon>
    </lineage>
</organism>
<feature type="compositionally biased region" description="Polar residues" evidence="11">
    <location>
        <begin position="270"/>
        <end position="279"/>
    </location>
</feature>
<evidence type="ECO:0000256" key="7">
    <source>
        <dbReference type="ARBA" id="ARBA00023170"/>
    </source>
</evidence>
<dbReference type="SUPFAM" id="SSF53850">
    <property type="entry name" value="Periplasmic binding protein-like II"/>
    <property type="match status" value="1"/>
</dbReference>
<feature type="transmembrane region" description="Helical" evidence="12">
    <location>
        <begin position="338"/>
        <end position="357"/>
    </location>
</feature>
<evidence type="ECO:0000256" key="11">
    <source>
        <dbReference type="SAM" id="MobiDB-lite"/>
    </source>
</evidence>
<evidence type="ECO:0000256" key="6">
    <source>
        <dbReference type="ARBA" id="ARBA00023136"/>
    </source>
</evidence>
<dbReference type="InterPro" id="IPR028082">
    <property type="entry name" value="Peripla_BP_I"/>
</dbReference>
<keyword evidence="6 12" id="KW-0472">Membrane</keyword>
<protein>
    <submittedName>
        <fullName evidence="14">Glutamate receptor 2.5</fullName>
    </submittedName>
</protein>
<dbReference type="GO" id="GO:0016020">
    <property type="term" value="C:membrane"/>
    <property type="evidence" value="ECO:0007669"/>
    <property type="project" value="UniProtKB-SubCell"/>
</dbReference>
<evidence type="ECO:0000313" key="14">
    <source>
        <dbReference type="EMBL" id="KAL0438725.1"/>
    </source>
</evidence>
<dbReference type="InterPro" id="IPR001828">
    <property type="entry name" value="ANF_lig-bd_rcpt"/>
</dbReference>
<dbReference type="AlphaFoldDB" id="A0AAW2WBU3"/>
<evidence type="ECO:0000256" key="2">
    <source>
        <dbReference type="ARBA" id="ARBA00022448"/>
    </source>
</evidence>
<dbReference type="CDD" id="cd13686">
    <property type="entry name" value="GluR_Plant"/>
    <property type="match status" value="1"/>
</dbReference>
<keyword evidence="5" id="KW-0406">Ion transport</keyword>
<proteinExistence type="predicted"/>
<evidence type="ECO:0000256" key="9">
    <source>
        <dbReference type="ARBA" id="ARBA00023286"/>
    </source>
</evidence>
<evidence type="ECO:0000256" key="8">
    <source>
        <dbReference type="ARBA" id="ARBA00023180"/>
    </source>
</evidence>
<comment type="caution">
    <text evidence="14">The sequence shown here is derived from an EMBL/GenBank/DDBJ whole genome shotgun (WGS) entry which is preliminary data.</text>
</comment>
<sequence>MMTKGYVWIVSDEIANLLDSVESSVILNMQGVLGLKTDYADTTGYYKEFKSKFRRKYSLKYPTEEENSSPSVYSFRAYDAVSALVKAFQNSEGKKINSTELTHRVSSSNFQGLSGEIRFKNGLLSHKPIFRIVNVIGKSYREVAMWSPEFGFLEDLVELERERTNRGLTGELVSSIYWPGGGQTIPKGWTMGSHEKPLRVGVPAKGAFDQFVKVAYDQSHNRTQITGFSIEVFKAAVKQLHYDLQYVFVPYNGSYDEMVAEVHNKFKSISSCKHPSWSSKRAGDGSDSKPGLKKTTFIGVSAFTRKMWIQLAGLSMSTGAIIWLSEYATGNEQFTNNSFLQLIGSILWLSITIISFSQRENIKDNASKLVLAAWICIVFVVGASFTAVLSSMMTVPRLQPSILDIDYLRNTNAVVGCNRNSFIGRYLIDVLHFKSDNVRKIDSINEYPRAFETGEIKAAFLVAPHAKVFLAEYCKGYTISRPSLKLGGLGFVFPKGSPLAIEFSEAILKVTQSGHINTLEKNMLYHSNCTSSTKSDEADDMKLGPEPFSGMFQALGGIIGVAFFVTIIRLVRTKRISIHDLVQIALQVKRICMRALFVLAEYCIKFSWRWEDNQS</sequence>
<accession>A0AAW2WBU3</accession>
<feature type="transmembrane region" description="Helical" evidence="12">
    <location>
        <begin position="551"/>
        <end position="571"/>
    </location>
</feature>
<dbReference type="Gene3D" id="3.40.190.10">
    <property type="entry name" value="Periplasmic binding protein-like II"/>
    <property type="match status" value="1"/>
</dbReference>
<keyword evidence="3 12" id="KW-0812">Transmembrane</keyword>
<reference evidence="14" key="2">
    <citation type="journal article" date="2024" name="Plant">
        <title>Genomic evolution and insights into agronomic trait innovations of Sesamum species.</title>
        <authorList>
            <person name="Miao H."/>
            <person name="Wang L."/>
            <person name="Qu L."/>
            <person name="Liu H."/>
            <person name="Sun Y."/>
            <person name="Le M."/>
            <person name="Wang Q."/>
            <person name="Wei S."/>
            <person name="Zheng Y."/>
            <person name="Lin W."/>
            <person name="Duan Y."/>
            <person name="Cao H."/>
            <person name="Xiong S."/>
            <person name="Wang X."/>
            <person name="Wei L."/>
            <person name="Li C."/>
            <person name="Ma Q."/>
            <person name="Ju M."/>
            <person name="Zhao R."/>
            <person name="Li G."/>
            <person name="Mu C."/>
            <person name="Tian Q."/>
            <person name="Mei H."/>
            <person name="Zhang T."/>
            <person name="Gao T."/>
            <person name="Zhang H."/>
        </authorList>
    </citation>
    <scope>NUCLEOTIDE SEQUENCE</scope>
    <source>
        <strain evidence="14">KEN1</strain>
    </source>
</reference>
<dbReference type="Pfam" id="PF00060">
    <property type="entry name" value="Lig_chan"/>
    <property type="match status" value="1"/>
</dbReference>
<feature type="transmembrane region" description="Helical" evidence="12">
    <location>
        <begin position="369"/>
        <end position="389"/>
    </location>
</feature>
<evidence type="ECO:0000256" key="12">
    <source>
        <dbReference type="SAM" id="Phobius"/>
    </source>
</evidence>
<dbReference type="InterPro" id="IPR001320">
    <property type="entry name" value="Iontro_rcpt_C"/>
</dbReference>
<dbReference type="Pfam" id="PF01094">
    <property type="entry name" value="ANF_receptor"/>
    <property type="match status" value="1"/>
</dbReference>
<evidence type="ECO:0000256" key="5">
    <source>
        <dbReference type="ARBA" id="ARBA00023065"/>
    </source>
</evidence>
<evidence type="ECO:0000256" key="3">
    <source>
        <dbReference type="ARBA" id="ARBA00022692"/>
    </source>
</evidence>
<evidence type="ECO:0000256" key="10">
    <source>
        <dbReference type="ARBA" id="ARBA00023303"/>
    </source>
</evidence>
<dbReference type="PANTHER" id="PTHR18966">
    <property type="entry name" value="IONOTROPIC GLUTAMATE RECEPTOR"/>
    <property type="match status" value="1"/>
</dbReference>
<keyword evidence="7 14" id="KW-0675">Receptor</keyword>
<feature type="domain" description="Ionotropic glutamate receptor C-terminal" evidence="13">
    <location>
        <begin position="197"/>
        <end position="526"/>
    </location>
</feature>
<evidence type="ECO:0000259" key="13">
    <source>
        <dbReference type="SMART" id="SM00079"/>
    </source>
</evidence>
<dbReference type="Gene3D" id="3.40.50.2300">
    <property type="match status" value="2"/>
</dbReference>
<dbReference type="GO" id="GO:0015276">
    <property type="term" value="F:ligand-gated monoatomic ion channel activity"/>
    <property type="evidence" value="ECO:0007669"/>
    <property type="project" value="InterPro"/>
</dbReference>
<evidence type="ECO:0000256" key="1">
    <source>
        <dbReference type="ARBA" id="ARBA00004141"/>
    </source>
</evidence>
<keyword evidence="10" id="KW-0407">Ion channel</keyword>
<feature type="region of interest" description="Disordered" evidence="11">
    <location>
        <begin position="270"/>
        <end position="289"/>
    </location>
</feature>
<feature type="transmembrane region" description="Helical" evidence="12">
    <location>
        <begin position="307"/>
        <end position="326"/>
    </location>
</feature>
<dbReference type="Gene3D" id="1.10.287.70">
    <property type="match status" value="1"/>
</dbReference>
<dbReference type="SMART" id="SM00079">
    <property type="entry name" value="PBPe"/>
    <property type="match status" value="1"/>
</dbReference>
<keyword evidence="2" id="KW-0813">Transport</keyword>
<name>A0AAW2WBU3_9LAMI</name>
<reference evidence="14" key="1">
    <citation type="submission" date="2020-06" db="EMBL/GenBank/DDBJ databases">
        <authorList>
            <person name="Li T."/>
            <person name="Hu X."/>
            <person name="Zhang T."/>
            <person name="Song X."/>
            <person name="Zhang H."/>
            <person name="Dai N."/>
            <person name="Sheng W."/>
            <person name="Hou X."/>
            <person name="Wei L."/>
        </authorList>
    </citation>
    <scope>NUCLEOTIDE SEQUENCE</scope>
    <source>
        <strain evidence="14">KEN1</strain>
        <tissue evidence="14">Leaf</tissue>
    </source>
</reference>
<keyword evidence="8" id="KW-0325">Glycoprotein</keyword>
<dbReference type="SUPFAM" id="SSF53822">
    <property type="entry name" value="Periplasmic binding protein-like I"/>
    <property type="match status" value="1"/>
</dbReference>
<comment type="subcellular location">
    <subcellularLocation>
        <location evidence="1">Membrane</location>
        <topology evidence="1">Multi-pass membrane protein</topology>
    </subcellularLocation>
</comment>
<keyword evidence="4 12" id="KW-1133">Transmembrane helix</keyword>
<gene>
    <name evidence="14" type="ORF">Slati_2355500</name>
</gene>